<keyword evidence="5" id="KW-1185">Reference proteome</keyword>
<reference evidence="4" key="1">
    <citation type="journal article" date="2023" name="Mol. Phylogenet. Evol.">
        <title>Genome-scale phylogeny and comparative genomics of the fungal order Sordariales.</title>
        <authorList>
            <person name="Hensen N."/>
            <person name="Bonometti L."/>
            <person name="Westerberg I."/>
            <person name="Brannstrom I.O."/>
            <person name="Guillou S."/>
            <person name="Cros-Aarteil S."/>
            <person name="Calhoun S."/>
            <person name="Haridas S."/>
            <person name="Kuo A."/>
            <person name="Mondo S."/>
            <person name="Pangilinan J."/>
            <person name="Riley R."/>
            <person name="LaButti K."/>
            <person name="Andreopoulos B."/>
            <person name="Lipzen A."/>
            <person name="Chen C."/>
            <person name="Yan M."/>
            <person name="Daum C."/>
            <person name="Ng V."/>
            <person name="Clum A."/>
            <person name="Steindorff A."/>
            <person name="Ohm R.A."/>
            <person name="Martin F."/>
            <person name="Silar P."/>
            <person name="Natvig D.O."/>
            <person name="Lalanne C."/>
            <person name="Gautier V."/>
            <person name="Ament-Velasquez S.L."/>
            <person name="Kruys A."/>
            <person name="Hutchinson M.I."/>
            <person name="Powell A.J."/>
            <person name="Barry K."/>
            <person name="Miller A.N."/>
            <person name="Grigoriev I.V."/>
            <person name="Debuchy R."/>
            <person name="Gladieux P."/>
            <person name="Hiltunen Thoren M."/>
            <person name="Johannesson H."/>
        </authorList>
    </citation>
    <scope>NUCLEOTIDE SEQUENCE</scope>
    <source>
        <strain evidence="4">CBS 118394</strain>
    </source>
</reference>
<dbReference type="AlphaFoldDB" id="A0AAE0HU52"/>
<evidence type="ECO:0000256" key="1">
    <source>
        <dbReference type="PROSITE-ProRule" id="PRU00042"/>
    </source>
</evidence>
<gene>
    <name evidence="4" type="ORF">B0H66DRAFT_383618</name>
</gene>
<reference evidence="4" key="2">
    <citation type="submission" date="2023-06" db="EMBL/GenBank/DDBJ databases">
        <authorList>
            <consortium name="Lawrence Berkeley National Laboratory"/>
            <person name="Haridas S."/>
            <person name="Hensen N."/>
            <person name="Bonometti L."/>
            <person name="Westerberg I."/>
            <person name="Brannstrom I.O."/>
            <person name="Guillou S."/>
            <person name="Cros-Aarteil S."/>
            <person name="Calhoun S."/>
            <person name="Kuo A."/>
            <person name="Mondo S."/>
            <person name="Pangilinan J."/>
            <person name="Riley R."/>
            <person name="Labutti K."/>
            <person name="Andreopoulos B."/>
            <person name="Lipzen A."/>
            <person name="Chen C."/>
            <person name="Yanf M."/>
            <person name="Daum C."/>
            <person name="Ng V."/>
            <person name="Clum A."/>
            <person name="Steindorff A."/>
            <person name="Ohm R."/>
            <person name="Martin F."/>
            <person name="Silar P."/>
            <person name="Natvig D."/>
            <person name="Lalanne C."/>
            <person name="Gautier V."/>
            <person name="Ament-Velasquez S.L."/>
            <person name="Kruys A."/>
            <person name="Hutchinson M.I."/>
            <person name="Powell A.J."/>
            <person name="Barry K."/>
            <person name="Miller A.N."/>
            <person name="Grigoriev I.V."/>
            <person name="Debuchy R."/>
            <person name="Gladieux P."/>
            <person name="Thoren M.H."/>
            <person name="Johannesson H."/>
        </authorList>
    </citation>
    <scope>NUCLEOTIDE SEQUENCE</scope>
    <source>
        <strain evidence="4">CBS 118394</strain>
    </source>
</reference>
<evidence type="ECO:0000313" key="4">
    <source>
        <dbReference type="EMBL" id="KAK3312953.1"/>
    </source>
</evidence>
<dbReference type="InterPro" id="IPR013087">
    <property type="entry name" value="Znf_C2H2_type"/>
</dbReference>
<sequence>MAGTGHDESQIDPSLQLSHLSLDETAQTGNNAVNYNNYAGYGNDPSPASWPPQVAAFTSPAAYANDNYVPDATEQQDQVDYGYEEPEQGGPLAGPSSSNSKYANKKYKCSMCLKGYDRKCDLKKHQNNHLKPHVCKICRDQGKDPEDYHVGAEKKDLHRHMWTHHKETARAEGIPREEKTCPASGCGYKGRKDNVERHRKNMGH</sequence>
<dbReference type="Gene3D" id="3.30.160.60">
    <property type="entry name" value="Classic Zinc Finger"/>
    <property type="match status" value="1"/>
</dbReference>
<dbReference type="InterPro" id="IPR036236">
    <property type="entry name" value="Znf_C2H2_sf"/>
</dbReference>
<dbReference type="PROSITE" id="PS50157">
    <property type="entry name" value="ZINC_FINGER_C2H2_2"/>
    <property type="match status" value="1"/>
</dbReference>
<evidence type="ECO:0000313" key="5">
    <source>
        <dbReference type="Proteomes" id="UP001283341"/>
    </source>
</evidence>
<keyword evidence="1" id="KW-0863">Zinc-finger</keyword>
<evidence type="ECO:0000259" key="3">
    <source>
        <dbReference type="PROSITE" id="PS50157"/>
    </source>
</evidence>
<comment type="caution">
    <text evidence="4">The sequence shown here is derived from an EMBL/GenBank/DDBJ whole genome shotgun (WGS) entry which is preliminary data.</text>
</comment>
<keyword evidence="1" id="KW-0862">Zinc</keyword>
<accession>A0AAE0HU52</accession>
<dbReference type="EMBL" id="JAUEDM010000008">
    <property type="protein sequence ID" value="KAK3312953.1"/>
    <property type="molecule type" value="Genomic_DNA"/>
</dbReference>
<keyword evidence="1" id="KW-0479">Metal-binding</keyword>
<dbReference type="Proteomes" id="UP001283341">
    <property type="component" value="Unassembled WGS sequence"/>
</dbReference>
<evidence type="ECO:0000256" key="2">
    <source>
        <dbReference type="SAM" id="MobiDB-lite"/>
    </source>
</evidence>
<feature type="region of interest" description="Disordered" evidence="2">
    <location>
        <begin position="1"/>
        <end position="53"/>
    </location>
</feature>
<feature type="compositionally biased region" description="Polar residues" evidence="2">
    <location>
        <begin position="11"/>
        <end position="28"/>
    </location>
</feature>
<feature type="compositionally biased region" description="Low complexity" evidence="2">
    <location>
        <begin position="29"/>
        <end position="43"/>
    </location>
</feature>
<dbReference type="GO" id="GO:0008270">
    <property type="term" value="F:zinc ion binding"/>
    <property type="evidence" value="ECO:0007669"/>
    <property type="project" value="UniProtKB-KW"/>
</dbReference>
<dbReference type="SUPFAM" id="SSF57667">
    <property type="entry name" value="beta-beta-alpha zinc fingers"/>
    <property type="match status" value="1"/>
</dbReference>
<protein>
    <recommendedName>
        <fullName evidence="3">C2H2-type domain-containing protein</fullName>
    </recommendedName>
</protein>
<feature type="domain" description="C2H2-type" evidence="3">
    <location>
        <begin position="107"/>
        <end position="129"/>
    </location>
</feature>
<dbReference type="SMART" id="SM00355">
    <property type="entry name" value="ZnF_C2H2"/>
    <property type="match status" value="3"/>
</dbReference>
<organism evidence="4 5">
    <name type="scientific">Apodospora peruviana</name>
    <dbReference type="NCBI Taxonomy" id="516989"/>
    <lineage>
        <taxon>Eukaryota</taxon>
        <taxon>Fungi</taxon>
        <taxon>Dikarya</taxon>
        <taxon>Ascomycota</taxon>
        <taxon>Pezizomycotina</taxon>
        <taxon>Sordariomycetes</taxon>
        <taxon>Sordariomycetidae</taxon>
        <taxon>Sordariales</taxon>
        <taxon>Lasiosphaeriaceae</taxon>
        <taxon>Apodospora</taxon>
    </lineage>
</organism>
<name>A0AAE0HU52_9PEZI</name>
<proteinExistence type="predicted"/>
<dbReference type="PROSITE" id="PS00028">
    <property type="entry name" value="ZINC_FINGER_C2H2_1"/>
    <property type="match status" value="1"/>
</dbReference>